<evidence type="ECO:0000256" key="3">
    <source>
        <dbReference type="SAM" id="MobiDB-lite"/>
    </source>
</evidence>
<evidence type="ECO:0000256" key="2">
    <source>
        <dbReference type="ARBA" id="ARBA00023274"/>
    </source>
</evidence>
<name>A0A1S5Y312_9VIRU</name>
<keyword evidence="2" id="KW-0687">Ribonucleoprotein</keyword>
<dbReference type="InterPro" id="IPR006846">
    <property type="entry name" value="Ribosomal_eS30"/>
</dbReference>
<dbReference type="EMBL" id="KY229235">
    <property type="protein sequence ID" value="AQQ75494.1"/>
    <property type="molecule type" value="Genomic_DNA"/>
</dbReference>
<dbReference type="GO" id="GO:0003735">
    <property type="term" value="F:structural constituent of ribosome"/>
    <property type="evidence" value="ECO:0007669"/>
    <property type="project" value="InterPro"/>
</dbReference>
<evidence type="ECO:0000256" key="1">
    <source>
        <dbReference type="ARBA" id="ARBA00022980"/>
    </source>
</evidence>
<evidence type="ECO:0000313" key="4">
    <source>
        <dbReference type="EMBL" id="AQQ75494.1"/>
    </source>
</evidence>
<reference evidence="4" key="1">
    <citation type="journal article" date="2017" name="MBio">
        <title>Viruses in the Oceanic Basement.</title>
        <authorList>
            <person name="Nigro O.D."/>
            <person name="Jungbluth S.P."/>
            <person name="Steward G.F."/>
            <person name="Rappe M.S."/>
        </authorList>
    </citation>
    <scope>NUCLEOTIDE SEQUENCE</scope>
    <source>
        <strain evidence="4">JdFR1000234</strain>
    </source>
</reference>
<feature type="region of interest" description="Disordered" evidence="3">
    <location>
        <begin position="1"/>
        <end position="43"/>
    </location>
</feature>
<organism evidence="4">
    <name type="scientific">uncultured archaeal virus</name>
    <dbReference type="NCBI Taxonomy" id="1960247"/>
    <lineage>
        <taxon>Viruses</taxon>
        <taxon>environmental samples</taxon>
    </lineage>
</organism>
<gene>
    <name evidence="4" type="ORF">JDFR1000234_19</name>
</gene>
<dbReference type="Pfam" id="PF04758">
    <property type="entry name" value="Ribosomal_S30"/>
    <property type="match status" value="1"/>
</dbReference>
<keyword evidence="1 4" id="KW-0689">Ribosomal protein</keyword>
<dbReference type="GO" id="GO:1990904">
    <property type="term" value="C:ribonucleoprotein complex"/>
    <property type="evidence" value="ECO:0007669"/>
    <property type="project" value="UniProtKB-KW"/>
</dbReference>
<sequence>MPKGSHGSLAKAGKVRFKGKSPKDRDRYSSWEKPKKRKKPIPRIRNRRNFIRRIGKIMDRQWEEFGGDRYE</sequence>
<feature type="compositionally biased region" description="Basic and acidic residues" evidence="3">
    <location>
        <begin position="21"/>
        <end position="33"/>
    </location>
</feature>
<protein>
    <submittedName>
        <fullName evidence="4">Ribosomal protein S30</fullName>
    </submittedName>
</protein>
<accession>A0A1S5Y312</accession>
<proteinExistence type="predicted"/>
<feature type="compositionally biased region" description="Basic residues" evidence="3">
    <location>
        <begin position="34"/>
        <end position="43"/>
    </location>
</feature>